<dbReference type="AlphaFoldDB" id="A0A4Z1FKD4"/>
<keyword evidence="2" id="KW-1185">Reference proteome</keyword>
<dbReference type="InterPro" id="IPR029058">
    <property type="entry name" value="AB_hydrolase_fold"/>
</dbReference>
<reference evidence="1 2" key="1">
    <citation type="submission" date="2017-12" db="EMBL/GenBank/DDBJ databases">
        <title>Comparative genomics of Botrytis spp.</title>
        <authorList>
            <person name="Valero-Jimenez C.A."/>
            <person name="Tapia P."/>
            <person name="Veloso J."/>
            <person name="Silva-Moreno E."/>
            <person name="Staats M."/>
            <person name="Valdes J.H."/>
            <person name="Van Kan J.A.L."/>
        </authorList>
    </citation>
    <scope>NUCLEOTIDE SEQUENCE [LARGE SCALE GENOMIC DNA]</scope>
    <source>
        <strain evidence="1 2">Bp0003</strain>
    </source>
</reference>
<sequence length="177" mass="19134">MKIAVNKLTEVMDILNVSDSYSITSESSDDDDDHVSSIETTIIAPPSGRHTHTVIVIHGPRTSAGILVFPTAKGRSSAAAEAEFGDSTVSEMVKEMLINISQLFDCFDIQEPEYKQELIIPDLQECIKQITDIMGEEAKPVSMDTIILGGISQDYTTLIFILLSSGFTLGGFIGSSS</sequence>
<protein>
    <submittedName>
        <fullName evidence="1">Uncharacterized protein</fullName>
    </submittedName>
</protein>
<dbReference type="Proteomes" id="UP000297910">
    <property type="component" value="Unassembled WGS sequence"/>
</dbReference>
<proteinExistence type="predicted"/>
<evidence type="ECO:0000313" key="2">
    <source>
        <dbReference type="Proteomes" id="UP000297910"/>
    </source>
</evidence>
<comment type="caution">
    <text evidence="1">The sequence shown here is derived from an EMBL/GenBank/DDBJ whole genome shotgun (WGS) entry which is preliminary data.</text>
</comment>
<gene>
    <name evidence="1" type="ORF">BPAE_0189g00230</name>
</gene>
<accession>A0A4Z1FKD4</accession>
<name>A0A4Z1FKD4_9HELO</name>
<dbReference type="Gene3D" id="3.40.50.1820">
    <property type="entry name" value="alpha/beta hydrolase"/>
    <property type="match status" value="1"/>
</dbReference>
<evidence type="ECO:0000313" key="1">
    <source>
        <dbReference type="EMBL" id="TGO21991.1"/>
    </source>
</evidence>
<organism evidence="1 2">
    <name type="scientific">Botrytis paeoniae</name>
    <dbReference type="NCBI Taxonomy" id="278948"/>
    <lineage>
        <taxon>Eukaryota</taxon>
        <taxon>Fungi</taxon>
        <taxon>Dikarya</taxon>
        <taxon>Ascomycota</taxon>
        <taxon>Pezizomycotina</taxon>
        <taxon>Leotiomycetes</taxon>
        <taxon>Helotiales</taxon>
        <taxon>Sclerotiniaceae</taxon>
        <taxon>Botrytis</taxon>
    </lineage>
</organism>
<dbReference type="EMBL" id="PQXI01000188">
    <property type="protein sequence ID" value="TGO21991.1"/>
    <property type="molecule type" value="Genomic_DNA"/>
</dbReference>